<dbReference type="InterPro" id="IPR013610">
    <property type="entry name" value="ArdC_N"/>
</dbReference>
<evidence type="ECO:0000313" key="3">
    <source>
        <dbReference type="EMBL" id="AJA11669.1"/>
    </source>
</evidence>
<feature type="domain" description="N-terminal" evidence="1">
    <location>
        <begin position="6"/>
        <end position="125"/>
    </location>
</feature>
<geneLocation type="plasmid" evidence="3 4">
    <name>pSfKp5.2</name>
</geneLocation>
<dbReference type="RefSeq" id="WP_037511914.1">
    <property type="nucleotide sequence ID" value="NZ_CP009123.1"/>
</dbReference>
<evidence type="ECO:0000313" key="4">
    <source>
        <dbReference type="Proteomes" id="UP000030907"/>
    </source>
</evidence>
<dbReference type="GO" id="GO:0003697">
    <property type="term" value="F:single-stranded DNA binding"/>
    <property type="evidence" value="ECO:0007669"/>
    <property type="project" value="InterPro"/>
</dbReference>
<accession>A0A0A7PNX1</accession>
<dbReference type="InterPro" id="IPR017113">
    <property type="entry name" value="Antirestriction_ArdC"/>
</dbReference>
<dbReference type="OrthoDB" id="9792687at2"/>
<dbReference type="InterPro" id="IPR041459">
    <property type="entry name" value="MPTase-PolyVal"/>
</dbReference>
<dbReference type="KEGG" id="sphk:SKP52_24135"/>
<keyword evidence="4" id="KW-1185">Reference proteome</keyword>
<dbReference type="AlphaFoldDB" id="A0A0A7PNX1"/>
<gene>
    <name evidence="3" type="ORF">SKP52_24135</name>
</gene>
<evidence type="ECO:0000259" key="1">
    <source>
        <dbReference type="Pfam" id="PF08401"/>
    </source>
</evidence>
<organism evidence="3 4">
    <name type="scientific">Sphingopyxis fribergensis</name>
    <dbReference type="NCBI Taxonomy" id="1515612"/>
    <lineage>
        <taxon>Bacteria</taxon>
        <taxon>Pseudomonadati</taxon>
        <taxon>Pseudomonadota</taxon>
        <taxon>Alphaproteobacteria</taxon>
        <taxon>Sphingomonadales</taxon>
        <taxon>Sphingomonadaceae</taxon>
        <taxon>Sphingopyxis</taxon>
    </lineage>
</organism>
<keyword evidence="3" id="KW-0614">Plasmid</keyword>
<evidence type="ECO:0000259" key="2">
    <source>
        <dbReference type="Pfam" id="PF18818"/>
    </source>
</evidence>
<dbReference type="Pfam" id="PF18818">
    <property type="entry name" value="MPTase-PolyVal"/>
    <property type="match status" value="1"/>
</dbReference>
<name>A0A0A7PNX1_9SPHN</name>
<dbReference type="Pfam" id="PF08401">
    <property type="entry name" value="ArdcN"/>
    <property type="match status" value="1"/>
</dbReference>
<dbReference type="Proteomes" id="UP000030907">
    <property type="component" value="Plasmid pSfKp5.2"/>
</dbReference>
<feature type="domain" description="Polyvalent protein metallopeptidase" evidence="2">
    <location>
        <begin position="151"/>
        <end position="276"/>
    </location>
</feature>
<proteinExistence type="predicted"/>
<protein>
    <submittedName>
        <fullName evidence="3">N-terminus replication primase</fullName>
    </submittedName>
</protein>
<reference evidence="3 4" key="1">
    <citation type="journal article" date="2015" name="Int. J. Syst. Evol. Microbiol.">
        <title>Description of Sphingopyxis fribergensis sp. nov. - a soil bacterium with the ability to degrade styrene and phenylacetic acid.</title>
        <authorList>
            <person name="Oelschlagel M."/>
            <person name="Ruckert C."/>
            <person name="Kalinowski J."/>
            <person name="Schmidt G."/>
            <person name="Schlomann M."/>
            <person name="Tischler D."/>
        </authorList>
    </citation>
    <scope>NUCLEOTIDE SEQUENCE [LARGE SCALE GENOMIC DNA]</scope>
    <source>
        <strain evidence="3 4">Kp5.2</strain>
        <plasmid evidence="3">pSfKp5.2</plasmid>
    </source>
</reference>
<dbReference type="EMBL" id="CP009123">
    <property type="protein sequence ID" value="AJA11669.1"/>
    <property type="molecule type" value="Genomic_DNA"/>
</dbReference>
<sequence>MKPRHDIYQTITAELAAAIDAGAGQWRMPWHHDGGTLMRPTSAVGRAYTGINRLVLWASAEAQGFQSGTWATYRQWTEVGAQVRRGETGTHVILWKKQERDEPTSADSDGEERSARFFARSFVVFNQSQVDGSPERTLASARPIGETAASAKLFLESVGVPVHYGPWDAYFRPDEDRVYMPDREAFDSDEGFISTLGHEIVHSTGSAQRLARETLRDYFKDRTIRAREELVAEIGASFLMADLGLGYSPRADHAAYVSSWLTALGNDTRAIFRAAAAAQAATDWIHAHAASALPIAA</sequence>
<dbReference type="PIRSF" id="PIRSF037112">
    <property type="entry name" value="Antirestriction_ArdC"/>
    <property type="match status" value="1"/>
</dbReference>
<dbReference type="HOGENOM" id="CLU_041111_0_0_5"/>